<accession>Q6EP16</accession>
<reference evidence="1" key="1">
    <citation type="submission" date="2002-11" db="EMBL/GenBank/DDBJ databases">
        <title>Oryza sativa nipponbare(GA3) genomic DNA, chromosome 9, BAC clone:B1151D08.</title>
        <authorList>
            <person name="Sasaki T."/>
            <person name="Matsumoto T."/>
            <person name="Katayose Y."/>
        </authorList>
    </citation>
    <scope>NUCLEOTIDE SEQUENCE</scope>
</reference>
<dbReference type="Proteomes" id="UP000000763">
    <property type="component" value="Chromosome 9"/>
</dbReference>
<evidence type="ECO:0000313" key="2">
    <source>
        <dbReference type="EMBL" id="BAD29604.1"/>
    </source>
</evidence>
<name>Q6EP16_ORYSJ</name>
<sequence>MELEVASAAARTTLATTAQGRQACWLQWMRVAEERSISWIDKTFPRQCVRSTEFLGCRVK</sequence>
<reference evidence="2" key="2">
    <citation type="submission" date="2003-05" db="EMBL/GenBank/DDBJ databases">
        <title>Oryza sativa nipponbare(GA3) genomic DNA, chromosome 9, BAC clone:B1106B03.</title>
        <authorList>
            <person name="Sasaki T."/>
            <person name="Matsumoto T."/>
            <person name="Katayose Y."/>
        </authorList>
    </citation>
    <scope>NUCLEOTIDE SEQUENCE</scope>
</reference>
<dbReference type="EMBL" id="AP006449">
    <property type="protein sequence ID" value="BAD29604.1"/>
    <property type="molecule type" value="Genomic_DNA"/>
</dbReference>
<evidence type="ECO:0000313" key="3">
    <source>
        <dbReference type="Proteomes" id="UP000000763"/>
    </source>
</evidence>
<protein>
    <submittedName>
        <fullName evidence="2">Uncharacterized protein</fullName>
    </submittedName>
</protein>
<reference evidence="3" key="3">
    <citation type="journal article" date="2005" name="Nature">
        <title>The map-based sequence of the rice genome.</title>
        <authorList>
            <consortium name="International rice genome sequencing project (IRGSP)"/>
            <person name="Matsumoto T."/>
            <person name="Wu J."/>
            <person name="Kanamori H."/>
            <person name="Katayose Y."/>
            <person name="Fujisawa M."/>
            <person name="Namiki N."/>
            <person name="Mizuno H."/>
            <person name="Yamamoto K."/>
            <person name="Antonio B.A."/>
            <person name="Baba T."/>
            <person name="Sakata K."/>
            <person name="Nagamura Y."/>
            <person name="Aoki H."/>
            <person name="Arikawa K."/>
            <person name="Arita K."/>
            <person name="Bito T."/>
            <person name="Chiden Y."/>
            <person name="Fujitsuka N."/>
            <person name="Fukunaka R."/>
            <person name="Hamada M."/>
            <person name="Harada C."/>
            <person name="Hayashi A."/>
            <person name="Hijishita S."/>
            <person name="Honda M."/>
            <person name="Hosokawa S."/>
            <person name="Ichikawa Y."/>
            <person name="Idonuma A."/>
            <person name="Iijima M."/>
            <person name="Ikeda M."/>
            <person name="Ikeno M."/>
            <person name="Ito K."/>
            <person name="Ito S."/>
            <person name="Ito T."/>
            <person name="Ito Y."/>
            <person name="Ito Y."/>
            <person name="Iwabuchi A."/>
            <person name="Kamiya K."/>
            <person name="Karasawa W."/>
            <person name="Kurita K."/>
            <person name="Katagiri S."/>
            <person name="Kikuta A."/>
            <person name="Kobayashi H."/>
            <person name="Kobayashi N."/>
            <person name="Machita K."/>
            <person name="Maehara T."/>
            <person name="Masukawa M."/>
            <person name="Mizubayashi T."/>
            <person name="Mukai Y."/>
            <person name="Nagasaki H."/>
            <person name="Nagata Y."/>
            <person name="Naito S."/>
            <person name="Nakashima M."/>
            <person name="Nakama Y."/>
            <person name="Nakamichi Y."/>
            <person name="Nakamura M."/>
            <person name="Meguro A."/>
            <person name="Negishi M."/>
            <person name="Ohta I."/>
            <person name="Ohta T."/>
            <person name="Okamoto M."/>
            <person name="Ono N."/>
            <person name="Saji S."/>
            <person name="Sakaguchi M."/>
            <person name="Sakai K."/>
            <person name="Shibata M."/>
            <person name="Shimokawa T."/>
            <person name="Song J."/>
            <person name="Takazaki Y."/>
            <person name="Terasawa K."/>
            <person name="Tsugane M."/>
            <person name="Tsuji K."/>
            <person name="Ueda S."/>
            <person name="Waki K."/>
            <person name="Yamagata H."/>
            <person name="Yamamoto M."/>
            <person name="Yamamoto S."/>
            <person name="Yamane H."/>
            <person name="Yoshiki S."/>
            <person name="Yoshihara R."/>
            <person name="Yukawa K."/>
            <person name="Zhong H."/>
            <person name="Yano M."/>
            <person name="Yuan Q."/>
            <person name="Ouyang S."/>
            <person name="Liu J."/>
            <person name="Jones K.M."/>
            <person name="Gansberger K."/>
            <person name="Moffat K."/>
            <person name="Hill J."/>
            <person name="Bera J."/>
            <person name="Fadrosh D."/>
            <person name="Jin S."/>
            <person name="Johri S."/>
            <person name="Kim M."/>
            <person name="Overton L."/>
            <person name="Reardon M."/>
            <person name="Tsitrin T."/>
            <person name="Vuong H."/>
            <person name="Weaver B."/>
            <person name="Ciecko A."/>
            <person name="Tallon L."/>
            <person name="Jackson J."/>
            <person name="Pai G."/>
            <person name="Aken S.V."/>
            <person name="Utterback T."/>
            <person name="Reidmuller S."/>
            <person name="Feldblyum T."/>
            <person name="Hsiao J."/>
            <person name="Zismann V."/>
            <person name="Iobst S."/>
            <person name="de Vazeille A.R."/>
            <person name="Buell C.R."/>
            <person name="Ying K."/>
            <person name="Li Y."/>
            <person name="Lu T."/>
            <person name="Huang Y."/>
            <person name="Zhao Q."/>
            <person name="Feng Q."/>
            <person name="Zhang L."/>
            <person name="Zhu J."/>
            <person name="Weng Q."/>
            <person name="Mu J."/>
            <person name="Lu Y."/>
            <person name="Fan D."/>
            <person name="Liu Y."/>
            <person name="Guan J."/>
            <person name="Zhang Y."/>
            <person name="Yu S."/>
            <person name="Liu X."/>
            <person name="Zhang Y."/>
            <person name="Hong G."/>
            <person name="Han B."/>
            <person name="Choisne N."/>
            <person name="Demange N."/>
            <person name="Orjeda G."/>
            <person name="Samain S."/>
            <person name="Cattolico L."/>
            <person name="Pelletier E."/>
            <person name="Couloux A."/>
            <person name="Segurens B."/>
            <person name="Wincker P."/>
            <person name="D'Hont A."/>
            <person name="Scarpelli C."/>
            <person name="Weissenbach J."/>
            <person name="Salanoubat M."/>
            <person name="Quetier F."/>
            <person name="Yu Y."/>
            <person name="Kim H.R."/>
            <person name="Rambo T."/>
            <person name="Currie J."/>
            <person name="Collura K."/>
            <person name="Luo M."/>
            <person name="Yang T."/>
            <person name="Ammiraju J.S.S."/>
            <person name="Engler F."/>
            <person name="Soderlund C."/>
            <person name="Wing R.A."/>
            <person name="Palmer L.E."/>
            <person name="de la Bastide M."/>
            <person name="Spiegel L."/>
            <person name="Nascimento L."/>
            <person name="Zutavern T."/>
            <person name="O'Shaughnessy A."/>
            <person name="Dike S."/>
            <person name="Dedhia N."/>
            <person name="Preston R."/>
            <person name="Balija V."/>
            <person name="McCombie W.R."/>
            <person name="Chow T."/>
            <person name="Chen H."/>
            <person name="Chung M."/>
            <person name="Chen C."/>
            <person name="Shaw J."/>
            <person name="Wu H."/>
            <person name="Hsiao K."/>
            <person name="Chao Y."/>
            <person name="Chu M."/>
            <person name="Cheng C."/>
            <person name="Hour A."/>
            <person name="Lee P."/>
            <person name="Lin S."/>
            <person name="Lin Y."/>
            <person name="Liou J."/>
            <person name="Liu S."/>
            <person name="Hsing Y."/>
            <person name="Raghuvanshi S."/>
            <person name="Mohanty A."/>
            <person name="Bharti A.K."/>
            <person name="Gaur A."/>
            <person name="Gupta V."/>
            <person name="Kumar D."/>
            <person name="Ravi V."/>
            <person name="Vij S."/>
            <person name="Kapur A."/>
            <person name="Khurana P."/>
            <person name="Khurana P."/>
            <person name="Khurana J.P."/>
            <person name="Tyagi A.K."/>
            <person name="Gaikwad K."/>
            <person name="Singh A."/>
            <person name="Dalal V."/>
            <person name="Srivastava S."/>
            <person name="Dixit A."/>
            <person name="Pal A.K."/>
            <person name="Ghazi I.A."/>
            <person name="Yadav M."/>
            <person name="Pandit A."/>
            <person name="Bhargava A."/>
            <person name="Sureshbabu K."/>
            <person name="Batra K."/>
            <person name="Sharma T.R."/>
            <person name="Mohapatra T."/>
            <person name="Singh N.K."/>
            <person name="Messing J."/>
            <person name="Nelson A.B."/>
            <person name="Fuks G."/>
            <person name="Kavchok S."/>
            <person name="Keizer G."/>
            <person name="Linton E."/>
            <person name="Llaca V."/>
            <person name="Song R."/>
            <person name="Tanyolac B."/>
            <person name="Young S."/>
            <person name="Ho-Il K."/>
            <person name="Hahn J.H."/>
            <person name="Sangsakoo G."/>
            <person name="Vanavichit A."/>
            <person name="de Mattos Luiz.A.T."/>
            <person name="Zimmer P.D."/>
            <person name="Malone G."/>
            <person name="Dellagostin O."/>
            <person name="de Oliveira A.C."/>
            <person name="Bevan M."/>
            <person name="Bancroft I."/>
            <person name="Minx P."/>
            <person name="Cordum H."/>
            <person name="Wilson R."/>
            <person name="Cheng Z."/>
            <person name="Jin W."/>
            <person name="Jiang J."/>
            <person name="Leong S.A."/>
            <person name="Iwama H."/>
            <person name="Gojobori T."/>
            <person name="Itoh T."/>
            <person name="Niimura Y."/>
            <person name="Fujii Y."/>
            <person name="Habara T."/>
            <person name="Sakai H."/>
            <person name="Sato Y."/>
            <person name="Wilson G."/>
            <person name="Kumar K."/>
            <person name="McCouch S."/>
            <person name="Juretic N."/>
            <person name="Hoen D."/>
            <person name="Wright S."/>
            <person name="Bruskiewich R."/>
            <person name="Bureau T."/>
            <person name="Miyao A."/>
            <person name="Hirochika H."/>
            <person name="Nishikawa T."/>
            <person name="Kadowaki K."/>
            <person name="Sugiura M."/>
            <person name="Burr B."/>
            <person name="Sasaki T."/>
        </authorList>
    </citation>
    <scope>NUCLEOTIDE SEQUENCE [LARGE SCALE GENOMIC DNA]</scope>
    <source>
        <strain evidence="3">cv. Nipponbare</strain>
    </source>
</reference>
<evidence type="ECO:0000313" key="1">
    <source>
        <dbReference type="EMBL" id="BAD29491.1"/>
    </source>
</evidence>
<gene>
    <name evidence="2" type="ORF">B1106B03.6</name>
    <name evidence="1" type="ORF">B1151D08.32</name>
</gene>
<proteinExistence type="predicted"/>
<dbReference type="EMBL" id="AP005907">
    <property type="protein sequence ID" value="BAD29491.1"/>
    <property type="molecule type" value="Genomic_DNA"/>
</dbReference>
<organism evidence="2 3">
    <name type="scientific">Oryza sativa subsp. japonica</name>
    <name type="common">Rice</name>
    <dbReference type="NCBI Taxonomy" id="39947"/>
    <lineage>
        <taxon>Eukaryota</taxon>
        <taxon>Viridiplantae</taxon>
        <taxon>Streptophyta</taxon>
        <taxon>Embryophyta</taxon>
        <taxon>Tracheophyta</taxon>
        <taxon>Spermatophyta</taxon>
        <taxon>Magnoliopsida</taxon>
        <taxon>Liliopsida</taxon>
        <taxon>Poales</taxon>
        <taxon>Poaceae</taxon>
        <taxon>BOP clade</taxon>
        <taxon>Oryzoideae</taxon>
        <taxon>Oryzeae</taxon>
        <taxon>Oryzinae</taxon>
        <taxon>Oryza</taxon>
        <taxon>Oryza sativa</taxon>
    </lineage>
</organism>
<reference evidence="3" key="4">
    <citation type="journal article" date="2008" name="Nucleic Acids Res.">
        <title>The rice annotation project database (RAP-DB): 2008 update.</title>
        <authorList>
            <consortium name="The rice annotation project (RAP)"/>
        </authorList>
    </citation>
    <scope>GENOME REANNOTATION</scope>
    <source>
        <strain evidence="3">cv. Nipponbare</strain>
    </source>
</reference>
<dbReference type="AlphaFoldDB" id="Q6EP16"/>